<feature type="compositionally biased region" description="Low complexity" evidence="4">
    <location>
        <begin position="298"/>
        <end position="324"/>
    </location>
</feature>
<feature type="domain" description="Plastocyanin-like" evidence="7">
    <location>
        <begin position="85"/>
        <end position="189"/>
    </location>
</feature>
<dbReference type="InterPro" id="IPR045087">
    <property type="entry name" value="Cu-oxidase_fam"/>
</dbReference>
<evidence type="ECO:0000256" key="3">
    <source>
        <dbReference type="ARBA" id="ARBA00023008"/>
    </source>
</evidence>
<dbReference type="CDD" id="cd13896">
    <property type="entry name" value="CuRO_3_CopA"/>
    <property type="match status" value="1"/>
</dbReference>
<dbReference type="PANTHER" id="PTHR11709:SF394">
    <property type="entry name" value="FI03373P-RELATED"/>
    <property type="match status" value="1"/>
</dbReference>
<dbReference type="InterPro" id="IPR011706">
    <property type="entry name" value="Cu-oxidase_C"/>
</dbReference>
<dbReference type="InterPro" id="IPR006311">
    <property type="entry name" value="TAT_signal"/>
</dbReference>
<dbReference type="Gene3D" id="2.60.40.420">
    <property type="entry name" value="Cupredoxins - blue copper proteins"/>
    <property type="match status" value="3"/>
</dbReference>
<feature type="region of interest" description="Disordered" evidence="4">
    <location>
        <begin position="414"/>
        <end position="446"/>
    </location>
</feature>
<dbReference type="Pfam" id="PF07731">
    <property type="entry name" value="Cu-oxidase_2"/>
    <property type="match status" value="1"/>
</dbReference>
<dbReference type="InterPro" id="IPR011707">
    <property type="entry name" value="Cu-oxidase-like_N"/>
</dbReference>
<proteinExistence type="predicted"/>
<dbReference type="CDD" id="cd13861">
    <property type="entry name" value="CuRO_1_CumA_like"/>
    <property type="match status" value="1"/>
</dbReference>
<dbReference type="Pfam" id="PF07732">
    <property type="entry name" value="Cu-oxidase_3"/>
    <property type="match status" value="1"/>
</dbReference>
<keyword evidence="9" id="KW-1185">Reference proteome</keyword>
<dbReference type="SUPFAM" id="SSF49503">
    <property type="entry name" value="Cupredoxins"/>
    <property type="match status" value="3"/>
</dbReference>
<dbReference type="InterPro" id="IPR001117">
    <property type="entry name" value="Cu-oxidase_2nd"/>
</dbReference>
<dbReference type="InterPro" id="IPR034279">
    <property type="entry name" value="CuRO_3_CopA"/>
</dbReference>
<feature type="region of interest" description="Disordered" evidence="4">
    <location>
        <begin position="28"/>
        <end position="67"/>
    </location>
</feature>
<evidence type="ECO:0000256" key="1">
    <source>
        <dbReference type="ARBA" id="ARBA00022723"/>
    </source>
</evidence>
<dbReference type="RefSeq" id="WP_275309485.1">
    <property type="nucleotide sequence ID" value="NZ_CP095749.1"/>
</dbReference>
<dbReference type="Proteomes" id="UP001218629">
    <property type="component" value="Chromosome"/>
</dbReference>
<keyword evidence="1" id="KW-0479">Metal-binding</keyword>
<dbReference type="PROSITE" id="PS00080">
    <property type="entry name" value="MULTICOPPER_OXIDASE2"/>
    <property type="match status" value="1"/>
</dbReference>
<protein>
    <submittedName>
        <fullName evidence="8">Multicopper oxidase domain-containing protein</fullName>
    </submittedName>
</protein>
<feature type="domain" description="Plastocyanin-like" evidence="6">
    <location>
        <begin position="603"/>
        <end position="709"/>
    </location>
</feature>
<feature type="region of interest" description="Disordered" evidence="4">
    <location>
        <begin position="216"/>
        <end position="347"/>
    </location>
</feature>
<feature type="compositionally biased region" description="Basic and acidic residues" evidence="4">
    <location>
        <begin position="325"/>
        <end position="347"/>
    </location>
</feature>
<organism evidence="8 9">
    <name type="scientific">Streptomyces yunnanensis</name>
    <dbReference type="NCBI Taxonomy" id="156453"/>
    <lineage>
        <taxon>Bacteria</taxon>
        <taxon>Bacillati</taxon>
        <taxon>Actinomycetota</taxon>
        <taxon>Actinomycetes</taxon>
        <taxon>Kitasatosporales</taxon>
        <taxon>Streptomycetaceae</taxon>
        <taxon>Streptomyces</taxon>
    </lineage>
</organism>
<accession>A0ABY8ADY1</accession>
<keyword evidence="2" id="KW-0560">Oxidoreductase</keyword>
<evidence type="ECO:0000256" key="4">
    <source>
        <dbReference type="SAM" id="MobiDB-lite"/>
    </source>
</evidence>
<feature type="compositionally biased region" description="Low complexity" evidence="4">
    <location>
        <begin position="414"/>
        <end position="424"/>
    </location>
</feature>
<dbReference type="PANTHER" id="PTHR11709">
    <property type="entry name" value="MULTI-COPPER OXIDASE"/>
    <property type="match status" value="1"/>
</dbReference>
<dbReference type="CDD" id="cd13870">
    <property type="entry name" value="CuRO_2_CopA_like_1"/>
    <property type="match status" value="1"/>
</dbReference>
<feature type="compositionally biased region" description="Basic and acidic residues" evidence="4">
    <location>
        <begin position="50"/>
        <end position="65"/>
    </location>
</feature>
<name>A0ABY8ADY1_9ACTN</name>
<dbReference type="EMBL" id="CP095749">
    <property type="protein sequence ID" value="WEB42934.1"/>
    <property type="molecule type" value="Genomic_DNA"/>
</dbReference>
<feature type="compositionally biased region" description="Basic and acidic residues" evidence="4">
    <location>
        <begin position="230"/>
        <end position="292"/>
    </location>
</feature>
<feature type="domain" description="Plastocyanin-like" evidence="5">
    <location>
        <begin position="463"/>
        <end position="565"/>
    </location>
</feature>
<dbReference type="PROSITE" id="PS51318">
    <property type="entry name" value="TAT"/>
    <property type="match status" value="1"/>
</dbReference>
<dbReference type="Pfam" id="PF00394">
    <property type="entry name" value="Cu-oxidase"/>
    <property type="match status" value="1"/>
</dbReference>
<sequence>MDSFHTHSRRAVLGAGIAVAGSGLLATSAGASPGPHDRRHDDPIAPGRYVDPHGPEVADVEDRRHSSGRVRRMHLEARETRIDIGSRTVPTWAYGDRLPGDVLRLTAGDTLSMTFLNRLPQSTTLHWHGLWVRNDMDGVPDVTQRAIRPGDSFHYRFRVTQPGTYWMHPHVGVQQDRGLYAPLIVDDPREPLEYDHEWIVVLDDWLDGVDGSNPDAVLNELNHGRGSMHGGDHDGHDSDHGGHDSDHGRDTDEGHGRDADGGHGHDAHDAPRHPNDHGKGHDGQGPGHDGHGAGHGRTNGTSKSTSKSTNHATSHASSHASSHGGSHETGRTEHHVHNGDIGNDERVPRTLPILKDLGLDGILPKVDPTGAGNLGLHLVDKNLRNIGLGGLPLHGMTAATATAAGAAGAAAMARASRSAPRGTLRAGGPGPRRGHNGPSRLLPANARSSVLGGMPGSVDYPYHLINGRTKADPETFRCRPGDRIRIRFINAGGDTAYRVALGGHRMTVTHTDGNPVEHFRADQLLIGMAERYDVLVTAGSGVFPLVAVADGKGRNKTALALLRTGSGRAPEPSVHPRELEGPLTTADRLRAAERVRSRPRRPDRVLSMKLTGTMERFDWAINGRTYDPSQRYPIREGELVRLVFRNRTKMWHPMHLHGHSFTLPGGGPRKDTTIMRPGQRLAVEFEADNPGLWMLHCHNIYHSESGMMTLLGYQRG</sequence>
<dbReference type="InterPro" id="IPR008972">
    <property type="entry name" value="Cupredoxin"/>
</dbReference>
<reference evidence="8 9" key="1">
    <citation type="submission" date="2022-03" db="EMBL/GenBank/DDBJ databases">
        <title>Streptomyces yunnanensis P86,complete genome.</title>
        <authorList>
            <person name="Chen S."/>
            <person name="Zhang Q."/>
        </authorList>
    </citation>
    <scope>NUCLEOTIDE SEQUENCE [LARGE SCALE GENOMIC DNA]</scope>
    <source>
        <strain evidence="8 9">P86</strain>
    </source>
</reference>
<evidence type="ECO:0000256" key="2">
    <source>
        <dbReference type="ARBA" id="ARBA00023002"/>
    </source>
</evidence>
<evidence type="ECO:0000259" key="7">
    <source>
        <dbReference type="Pfam" id="PF07732"/>
    </source>
</evidence>
<dbReference type="InterPro" id="IPR002355">
    <property type="entry name" value="Cu_oxidase_Cu_BS"/>
</dbReference>
<evidence type="ECO:0000313" key="8">
    <source>
        <dbReference type="EMBL" id="WEB42934.1"/>
    </source>
</evidence>
<keyword evidence="3" id="KW-0186">Copper</keyword>
<evidence type="ECO:0000313" key="9">
    <source>
        <dbReference type="Proteomes" id="UP001218629"/>
    </source>
</evidence>
<evidence type="ECO:0000259" key="5">
    <source>
        <dbReference type="Pfam" id="PF00394"/>
    </source>
</evidence>
<evidence type="ECO:0000259" key="6">
    <source>
        <dbReference type="Pfam" id="PF07731"/>
    </source>
</evidence>
<gene>
    <name evidence="8" type="ORF">MOV08_29220</name>
</gene>